<dbReference type="Proteomes" id="UP000772434">
    <property type="component" value="Unassembled WGS sequence"/>
</dbReference>
<evidence type="ECO:0000256" key="3">
    <source>
        <dbReference type="PROSITE-ProRule" id="PRU00023"/>
    </source>
</evidence>
<dbReference type="OrthoDB" id="194358at2759"/>
<dbReference type="PRINTS" id="PR01415">
    <property type="entry name" value="ANKYRIN"/>
</dbReference>
<sequence length="320" mass="35688">MWRPSLSEACLNLPGIDLAIKDNSTFNATSPDSDTLCQRQELCPNIWGTESTLGATALHFACMRGDLEILNLLLDIPVAHDVRDDSKRLPLEYFDLERVTQETFNAYVVASKAWYMRWRALAQKDIKSLCGAIRKGDYDYCKEILEMKPELARDNHPSVLTALQEALVSRQPDNINLVLSQSDSDDSDDEYPSFSLFRSNARAAQHPSSEAPHPSTLLCYACLLGNMRIVEALLRKGAEWTISDSNNLLPANYASLNGNGKMHEFKPSQNPHWADLGTWRISEEVCVRLGPAGQMLGDFFLNSVHVIPESMGGKSVQNSL</sequence>
<dbReference type="AlphaFoldDB" id="A0A9P5PFT6"/>
<name>A0A9P5PFT6_9AGAR</name>
<organism evidence="4 5">
    <name type="scientific">Rhodocollybia butyracea</name>
    <dbReference type="NCBI Taxonomy" id="206335"/>
    <lineage>
        <taxon>Eukaryota</taxon>
        <taxon>Fungi</taxon>
        <taxon>Dikarya</taxon>
        <taxon>Basidiomycota</taxon>
        <taxon>Agaricomycotina</taxon>
        <taxon>Agaricomycetes</taxon>
        <taxon>Agaricomycetidae</taxon>
        <taxon>Agaricales</taxon>
        <taxon>Marasmiineae</taxon>
        <taxon>Omphalotaceae</taxon>
        <taxon>Rhodocollybia</taxon>
    </lineage>
</organism>
<protein>
    <recommendedName>
        <fullName evidence="6">Ankyrin</fullName>
    </recommendedName>
</protein>
<evidence type="ECO:0000313" key="5">
    <source>
        <dbReference type="Proteomes" id="UP000772434"/>
    </source>
</evidence>
<evidence type="ECO:0008006" key="6">
    <source>
        <dbReference type="Google" id="ProtNLM"/>
    </source>
</evidence>
<keyword evidence="5" id="KW-1185">Reference proteome</keyword>
<dbReference type="InterPro" id="IPR002110">
    <property type="entry name" value="Ankyrin_rpt"/>
</dbReference>
<dbReference type="Gene3D" id="1.25.40.20">
    <property type="entry name" value="Ankyrin repeat-containing domain"/>
    <property type="match status" value="2"/>
</dbReference>
<reference evidence="4" key="1">
    <citation type="submission" date="2020-11" db="EMBL/GenBank/DDBJ databases">
        <authorList>
            <consortium name="DOE Joint Genome Institute"/>
            <person name="Ahrendt S."/>
            <person name="Riley R."/>
            <person name="Andreopoulos W."/>
            <person name="Labutti K."/>
            <person name="Pangilinan J."/>
            <person name="Ruiz-Duenas F.J."/>
            <person name="Barrasa J.M."/>
            <person name="Sanchez-Garcia M."/>
            <person name="Camarero S."/>
            <person name="Miyauchi S."/>
            <person name="Serrano A."/>
            <person name="Linde D."/>
            <person name="Babiker R."/>
            <person name="Drula E."/>
            <person name="Ayuso-Fernandez I."/>
            <person name="Pacheco R."/>
            <person name="Padilla G."/>
            <person name="Ferreira P."/>
            <person name="Barriuso J."/>
            <person name="Kellner H."/>
            <person name="Castanera R."/>
            <person name="Alfaro M."/>
            <person name="Ramirez L."/>
            <person name="Pisabarro A.G."/>
            <person name="Kuo A."/>
            <person name="Tritt A."/>
            <person name="Lipzen A."/>
            <person name="He G."/>
            <person name="Yan M."/>
            <person name="Ng V."/>
            <person name="Cullen D."/>
            <person name="Martin F."/>
            <person name="Rosso M.-N."/>
            <person name="Henrissat B."/>
            <person name="Hibbett D."/>
            <person name="Martinez A.T."/>
            <person name="Grigoriev I.V."/>
        </authorList>
    </citation>
    <scope>NUCLEOTIDE SEQUENCE</scope>
    <source>
        <strain evidence="4">AH 40177</strain>
    </source>
</reference>
<keyword evidence="2 3" id="KW-0040">ANK repeat</keyword>
<evidence type="ECO:0000256" key="2">
    <source>
        <dbReference type="ARBA" id="ARBA00023043"/>
    </source>
</evidence>
<evidence type="ECO:0000313" key="4">
    <source>
        <dbReference type="EMBL" id="KAF9062591.1"/>
    </source>
</evidence>
<dbReference type="PROSITE" id="PS50088">
    <property type="entry name" value="ANK_REPEAT"/>
    <property type="match status" value="2"/>
</dbReference>
<feature type="repeat" description="ANK" evidence="3">
    <location>
        <begin position="213"/>
        <end position="245"/>
    </location>
</feature>
<dbReference type="PANTHER" id="PTHR24198:SF165">
    <property type="entry name" value="ANKYRIN REPEAT-CONTAINING PROTEIN-RELATED"/>
    <property type="match status" value="1"/>
</dbReference>
<feature type="repeat" description="ANK" evidence="3">
    <location>
        <begin position="53"/>
        <end position="85"/>
    </location>
</feature>
<proteinExistence type="predicted"/>
<keyword evidence="1" id="KW-0677">Repeat</keyword>
<accession>A0A9P5PFT6</accession>
<dbReference type="InterPro" id="IPR036770">
    <property type="entry name" value="Ankyrin_rpt-contain_sf"/>
</dbReference>
<dbReference type="PANTHER" id="PTHR24198">
    <property type="entry name" value="ANKYRIN REPEAT AND PROTEIN KINASE DOMAIN-CONTAINING PROTEIN"/>
    <property type="match status" value="1"/>
</dbReference>
<gene>
    <name evidence="4" type="ORF">BDP27DRAFT_1427727</name>
</gene>
<evidence type="ECO:0000256" key="1">
    <source>
        <dbReference type="ARBA" id="ARBA00022737"/>
    </source>
</evidence>
<dbReference type="SUPFAM" id="SSF48403">
    <property type="entry name" value="Ankyrin repeat"/>
    <property type="match status" value="1"/>
</dbReference>
<dbReference type="PROSITE" id="PS50297">
    <property type="entry name" value="ANK_REP_REGION"/>
    <property type="match status" value="1"/>
</dbReference>
<dbReference type="Pfam" id="PF00023">
    <property type="entry name" value="Ank"/>
    <property type="match status" value="2"/>
</dbReference>
<dbReference type="SMART" id="SM00248">
    <property type="entry name" value="ANK"/>
    <property type="match status" value="3"/>
</dbReference>
<dbReference type="EMBL" id="JADNRY010000167">
    <property type="protein sequence ID" value="KAF9062591.1"/>
    <property type="molecule type" value="Genomic_DNA"/>
</dbReference>
<comment type="caution">
    <text evidence="4">The sequence shown here is derived from an EMBL/GenBank/DDBJ whole genome shotgun (WGS) entry which is preliminary data.</text>
</comment>